<dbReference type="PROSITE" id="PS50995">
    <property type="entry name" value="HTH_MARR_2"/>
    <property type="match status" value="1"/>
</dbReference>
<proteinExistence type="predicted"/>
<organism evidence="2 3">
    <name type="scientific">Allosphingosinicella humi</name>
    <dbReference type="NCBI Taxonomy" id="2068657"/>
    <lineage>
        <taxon>Bacteria</taxon>
        <taxon>Pseudomonadati</taxon>
        <taxon>Pseudomonadota</taxon>
        <taxon>Alphaproteobacteria</taxon>
        <taxon>Sphingomonadales</taxon>
        <taxon>Sphingomonadaceae</taxon>
        <taxon>Allosphingosinicella</taxon>
    </lineage>
</organism>
<dbReference type="InterPro" id="IPR039422">
    <property type="entry name" value="MarR/SlyA-like"/>
</dbReference>
<reference evidence="2 3" key="1">
    <citation type="submission" date="2018-05" db="EMBL/GenBank/DDBJ databases">
        <title>Genome of Sphingosinicella humi QZX222.</title>
        <authorList>
            <person name="Qiao Z."/>
            <person name="Wang G."/>
        </authorList>
    </citation>
    <scope>NUCLEOTIDE SEQUENCE [LARGE SCALE GENOMIC DNA]</scope>
    <source>
        <strain evidence="2 3">QZX222</strain>
    </source>
</reference>
<comment type="caution">
    <text evidence="2">The sequence shown here is derived from an EMBL/GenBank/DDBJ whole genome shotgun (WGS) entry which is preliminary data.</text>
</comment>
<dbReference type="PANTHER" id="PTHR33164">
    <property type="entry name" value="TRANSCRIPTIONAL REGULATOR, MARR FAMILY"/>
    <property type="match status" value="1"/>
</dbReference>
<protein>
    <submittedName>
        <fullName evidence="2">MarR family transcriptional regulator</fullName>
    </submittedName>
</protein>
<dbReference type="GO" id="GO:0003700">
    <property type="term" value="F:DNA-binding transcription factor activity"/>
    <property type="evidence" value="ECO:0007669"/>
    <property type="project" value="InterPro"/>
</dbReference>
<dbReference type="SUPFAM" id="SSF46785">
    <property type="entry name" value="Winged helix' DNA-binding domain"/>
    <property type="match status" value="1"/>
</dbReference>
<dbReference type="Gene3D" id="1.10.10.10">
    <property type="entry name" value="Winged helix-like DNA-binding domain superfamily/Winged helix DNA-binding domain"/>
    <property type="match status" value="1"/>
</dbReference>
<dbReference type="InterPro" id="IPR036388">
    <property type="entry name" value="WH-like_DNA-bd_sf"/>
</dbReference>
<dbReference type="AlphaFoldDB" id="A0A2U2J0G5"/>
<evidence type="ECO:0000259" key="1">
    <source>
        <dbReference type="PROSITE" id="PS50995"/>
    </source>
</evidence>
<dbReference type="PANTHER" id="PTHR33164:SF105">
    <property type="entry name" value="TRANSCRIPTIONAL REPRESSOR PROTEIN-RELATED"/>
    <property type="match status" value="1"/>
</dbReference>
<dbReference type="InterPro" id="IPR036390">
    <property type="entry name" value="WH_DNA-bd_sf"/>
</dbReference>
<sequence length="137" mass="15098">MLSTLCACNKLRRSARIVSALYDEALAPSGLTVAQFSLLRMLQRAGPSSLSEFAEASGYDRTTLNRTLAPLEAKGLVESKPGKDRRSRIVAITGEATQAMRRAQPHWEEAQARIEAALGPDHGKLFEMLDRIEEMRA</sequence>
<evidence type="ECO:0000313" key="3">
    <source>
        <dbReference type="Proteomes" id="UP000245916"/>
    </source>
</evidence>
<feature type="domain" description="HTH marR-type" evidence="1">
    <location>
        <begin position="1"/>
        <end position="134"/>
    </location>
</feature>
<dbReference type="EMBL" id="QFFF01000001">
    <property type="protein sequence ID" value="PWG01807.1"/>
    <property type="molecule type" value="Genomic_DNA"/>
</dbReference>
<accession>A0A2U2J0G5</accession>
<name>A0A2U2J0G5_9SPHN</name>
<dbReference type="SMART" id="SM00347">
    <property type="entry name" value="HTH_MARR"/>
    <property type="match status" value="1"/>
</dbReference>
<dbReference type="OrthoDB" id="2287011at2"/>
<dbReference type="Pfam" id="PF12802">
    <property type="entry name" value="MarR_2"/>
    <property type="match status" value="1"/>
</dbReference>
<gene>
    <name evidence="2" type="ORF">DF286_02170</name>
</gene>
<dbReference type="InterPro" id="IPR000835">
    <property type="entry name" value="HTH_MarR-typ"/>
</dbReference>
<evidence type="ECO:0000313" key="2">
    <source>
        <dbReference type="EMBL" id="PWG01807.1"/>
    </source>
</evidence>
<dbReference type="GO" id="GO:0006950">
    <property type="term" value="P:response to stress"/>
    <property type="evidence" value="ECO:0007669"/>
    <property type="project" value="TreeGrafter"/>
</dbReference>
<keyword evidence="3" id="KW-1185">Reference proteome</keyword>
<dbReference type="Proteomes" id="UP000245916">
    <property type="component" value="Unassembled WGS sequence"/>
</dbReference>